<keyword evidence="6 15" id="KW-0812">Transmembrane</keyword>
<dbReference type="GO" id="GO:0061630">
    <property type="term" value="F:ubiquitin protein ligase activity"/>
    <property type="evidence" value="ECO:0007669"/>
    <property type="project" value="UniProtKB-EC"/>
</dbReference>
<name>A0AAV3QYY8_LITER</name>
<evidence type="ECO:0000313" key="17">
    <source>
        <dbReference type="EMBL" id="GAA0168216.1"/>
    </source>
</evidence>
<keyword evidence="7" id="KW-0479">Metal-binding</keyword>
<comment type="catalytic activity">
    <reaction evidence="1">
        <text>S-ubiquitinyl-[E2 ubiquitin-conjugating enzyme]-L-cysteine + [acceptor protein]-L-lysine = [E2 ubiquitin-conjugating enzyme]-L-cysteine + N(6)-ubiquitinyl-[acceptor protein]-L-lysine.</text>
        <dbReference type="EC" id="2.3.2.27"/>
    </reaction>
</comment>
<evidence type="ECO:0000256" key="15">
    <source>
        <dbReference type="SAM" id="Phobius"/>
    </source>
</evidence>
<keyword evidence="17" id="KW-0436">Ligase</keyword>
<dbReference type="CDD" id="cd16461">
    <property type="entry name" value="RING-H2_EL5-like"/>
    <property type="match status" value="1"/>
</dbReference>
<dbReference type="GO" id="GO:0016020">
    <property type="term" value="C:membrane"/>
    <property type="evidence" value="ECO:0007669"/>
    <property type="project" value="UniProtKB-SubCell"/>
</dbReference>
<evidence type="ECO:0000256" key="12">
    <source>
        <dbReference type="ARBA" id="ARBA00023136"/>
    </source>
</evidence>
<dbReference type="Gene3D" id="3.30.40.10">
    <property type="entry name" value="Zinc/RING finger domain, C3HC4 (zinc finger)"/>
    <property type="match status" value="1"/>
</dbReference>
<evidence type="ECO:0000256" key="14">
    <source>
        <dbReference type="PROSITE-ProRule" id="PRU00175"/>
    </source>
</evidence>
<dbReference type="PANTHER" id="PTHR46913">
    <property type="entry name" value="RING-H2 FINGER PROTEIN ATL16"/>
    <property type="match status" value="1"/>
</dbReference>
<gene>
    <name evidence="17" type="ORF">LIER_22982</name>
</gene>
<evidence type="ECO:0000256" key="1">
    <source>
        <dbReference type="ARBA" id="ARBA00000900"/>
    </source>
</evidence>
<evidence type="ECO:0000256" key="5">
    <source>
        <dbReference type="ARBA" id="ARBA00022679"/>
    </source>
</evidence>
<evidence type="ECO:0000256" key="11">
    <source>
        <dbReference type="ARBA" id="ARBA00022989"/>
    </source>
</evidence>
<dbReference type="AlphaFoldDB" id="A0AAV3QYY8"/>
<keyword evidence="9" id="KW-0833">Ubl conjugation pathway</keyword>
<evidence type="ECO:0000256" key="3">
    <source>
        <dbReference type="ARBA" id="ARBA00004906"/>
    </source>
</evidence>
<protein>
    <recommendedName>
        <fullName evidence="4">RING-type E3 ubiquitin transferase</fullName>
        <ecNumber evidence="4">2.3.2.27</ecNumber>
    </recommendedName>
</protein>
<dbReference type="GO" id="GO:0016874">
    <property type="term" value="F:ligase activity"/>
    <property type="evidence" value="ECO:0007669"/>
    <property type="project" value="UniProtKB-KW"/>
</dbReference>
<dbReference type="PANTHER" id="PTHR46913:SF1">
    <property type="entry name" value="RING-H2 FINGER PROTEIN ATL16"/>
    <property type="match status" value="1"/>
</dbReference>
<keyword evidence="12 15" id="KW-0472">Membrane</keyword>
<dbReference type="InterPro" id="IPR001841">
    <property type="entry name" value="Znf_RING"/>
</dbReference>
<keyword evidence="8 14" id="KW-0863">Zinc-finger</keyword>
<organism evidence="17 18">
    <name type="scientific">Lithospermum erythrorhizon</name>
    <name type="common">Purple gromwell</name>
    <name type="synonym">Lithospermum officinale var. erythrorhizon</name>
    <dbReference type="NCBI Taxonomy" id="34254"/>
    <lineage>
        <taxon>Eukaryota</taxon>
        <taxon>Viridiplantae</taxon>
        <taxon>Streptophyta</taxon>
        <taxon>Embryophyta</taxon>
        <taxon>Tracheophyta</taxon>
        <taxon>Spermatophyta</taxon>
        <taxon>Magnoliopsida</taxon>
        <taxon>eudicotyledons</taxon>
        <taxon>Gunneridae</taxon>
        <taxon>Pentapetalae</taxon>
        <taxon>asterids</taxon>
        <taxon>lamiids</taxon>
        <taxon>Boraginales</taxon>
        <taxon>Boraginaceae</taxon>
        <taxon>Boraginoideae</taxon>
        <taxon>Lithospermeae</taxon>
        <taxon>Lithospermum</taxon>
    </lineage>
</organism>
<comment type="pathway">
    <text evidence="3">Protein modification; protein ubiquitination.</text>
</comment>
<evidence type="ECO:0000256" key="9">
    <source>
        <dbReference type="ARBA" id="ARBA00022786"/>
    </source>
</evidence>
<dbReference type="Pfam" id="PF13639">
    <property type="entry name" value="zf-RING_2"/>
    <property type="match status" value="1"/>
</dbReference>
<keyword evidence="18" id="KW-1185">Reference proteome</keyword>
<feature type="transmembrane region" description="Helical" evidence="15">
    <location>
        <begin position="25"/>
        <end position="47"/>
    </location>
</feature>
<accession>A0AAV3QYY8</accession>
<comment type="similarity">
    <text evidence="13">Belongs to the RING-type zinc finger family. ATL subfamily.</text>
</comment>
<evidence type="ECO:0000256" key="6">
    <source>
        <dbReference type="ARBA" id="ARBA00022692"/>
    </source>
</evidence>
<dbReference type="PROSITE" id="PS50089">
    <property type="entry name" value="ZF_RING_2"/>
    <property type="match status" value="1"/>
</dbReference>
<evidence type="ECO:0000256" key="13">
    <source>
        <dbReference type="ARBA" id="ARBA00024209"/>
    </source>
</evidence>
<keyword evidence="11 15" id="KW-1133">Transmembrane helix</keyword>
<dbReference type="Proteomes" id="UP001454036">
    <property type="component" value="Unassembled WGS sequence"/>
</dbReference>
<dbReference type="GO" id="GO:0016567">
    <property type="term" value="P:protein ubiquitination"/>
    <property type="evidence" value="ECO:0007669"/>
    <property type="project" value="InterPro"/>
</dbReference>
<evidence type="ECO:0000313" key="18">
    <source>
        <dbReference type="Proteomes" id="UP001454036"/>
    </source>
</evidence>
<evidence type="ECO:0000256" key="7">
    <source>
        <dbReference type="ARBA" id="ARBA00022723"/>
    </source>
</evidence>
<reference evidence="17 18" key="1">
    <citation type="submission" date="2024-01" db="EMBL/GenBank/DDBJ databases">
        <title>The complete chloroplast genome sequence of Lithospermum erythrorhizon: insights into the phylogenetic relationship among Boraginaceae species and the maternal lineages of purple gromwells.</title>
        <authorList>
            <person name="Okada T."/>
            <person name="Watanabe K."/>
        </authorList>
    </citation>
    <scope>NUCLEOTIDE SEQUENCE [LARGE SCALE GENOMIC DNA]</scope>
</reference>
<comment type="subcellular location">
    <subcellularLocation>
        <location evidence="2">Membrane</location>
        <topology evidence="2">Single-pass membrane protein</topology>
    </subcellularLocation>
</comment>
<keyword evidence="5" id="KW-0808">Transferase</keyword>
<evidence type="ECO:0000256" key="4">
    <source>
        <dbReference type="ARBA" id="ARBA00012483"/>
    </source>
</evidence>
<dbReference type="SUPFAM" id="SSF57850">
    <property type="entry name" value="RING/U-box"/>
    <property type="match status" value="1"/>
</dbReference>
<dbReference type="FunFam" id="3.30.40.10:FF:000187">
    <property type="entry name" value="E3 ubiquitin-protein ligase ATL6"/>
    <property type="match status" value="1"/>
</dbReference>
<dbReference type="EC" id="2.3.2.27" evidence="4"/>
<evidence type="ECO:0000256" key="10">
    <source>
        <dbReference type="ARBA" id="ARBA00022833"/>
    </source>
</evidence>
<proteinExistence type="inferred from homology"/>
<dbReference type="EMBL" id="BAABME010006386">
    <property type="protein sequence ID" value="GAA0168216.1"/>
    <property type="molecule type" value="Genomic_DNA"/>
</dbReference>
<dbReference type="SMART" id="SM00184">
    <property type="entry name" value="RING"/>
    <property type="match status" value="1"/>
</dbReference>
<dbReference type="InterPro" id="IPR013083">
    <property type="entry name" value="Znf_RING/FYVE/PHD"/>
</dbReference>
<sequence>MSHDNDDDLTMQNNDQNEYALSGKILLIAIIILFALVVFILLLNLFARWRINRAHRRELRRRHRLNRRTQLFFYVNNNNRVPGSATLVVANRGLEPEVLNSLPVFVFNSSKGGVEALQCAVCLSEFEDDDKGRVLPKCGHIFHAECVDMWFHAHATCPLCRSNVELVKEPEMCDRLDELEPSRIAKSRRLSLRRLLSINRKPPMDVTTSYVVGTIANNSMEIETDLETGELIA</sequence>
<keyword evidence="10" id="KW-0862">Zinc</keyword>
<evidence type="ECO:0000259" key="16">
    <source>
        <dbReference type="PROSITE" id="PS50089"/>
    </source>
</evidence>
<dbReference type="GO" id="GO:0008270">
    <property type="term" value="F:zinc ion binding"/>
    <property type="evidence" value="ECO:0007669"/>
    <property type="project" value="UniProtKB-KW"/>
</dbReference>
<evidence type="ECO:0000256" key="8">
    <source>
        <dbReference type="ARBA" id="ARBA00022771"/>
    </source>
</evidence>
<dbReference type="InterPro" id="IPR044600">
    <property type="entry name" value="ATL1/ATL16-like"/>
</dbReference>
<feature type="domain" description="RING-type" evidence="16">
    <location>
        <begin position="119"/>
        <end position="161"/>
    </location>
</feature>
<comment type="caution">
    <text evidence="17">The sequence shown here is derived from an EMBL/GenBank/DDBJ whole genome shotgun (WGS) entry which is preliminary data.</text>
</comment>
<evidence type="ECO:0000256" key="2">
    <source>
        <dbReference type="ARBA" id="ARBA00004167"/>
    </source>
</evidence>